<dbReference type="EMBL" id="UINC01048146">
    <property type="protein sequence ID" value="SVB58321.1"/>
    <property type="molecule type" value="Genomic_DNA"/>
</dbReference>
<dbReference type="InterPro" id="IPR020846">
    <property type="entry name" value="MFS_dom"/>
</dbReference>
<feature type="transmembrane region" description="Helical" evidence="1">
    <location>
        <begin position="103"/>
        <end position="122"/>
    </location>
</feature>
<keyword evidence="1" id="KW-1133">Transmembrane helix</keyword>
<dbReference type="SUPFAM" id="SSF103473">
    <property type="entry name" value="MFS general substrate transporter"/>
    <property type="match status" value="1"/>
</dbReference>
<feature type="transmembrane region" description="Helical" evidence="1">
    <location>
        <begin position="68"/>
        <end position="91"/>
    </location>
</feature>
<feature type="transmembrane region" description="Helical" evidence="1">
    <location>
        <begin position="411"/>
        <end position="430"/>
    </location>
</feature>
<feature type="non-terminal residue" evidence="3">
    <location>
        <position position="1"/>
    </location>
</feature>
<protein>
    <recommendedName>
        <fullName evidence="2">Major facilitator superfamily (MFS) profile domain-containing protein</fullName>
    </recommendedName>
</protein>
<dbReference type="PANTHER" id="PTHR11360">
    <property type="entry name" value="MONOCARBOXYLATE TRANSPORTER"/>
    <property type="match status" value="1"/>
</dbReference>
<dbReference type="CDD" id="cd17355">
    <property type="entry name" value="MFS_YcxA_like"/>
    <property type="match status" value="1"/>
</dbReference>
<feature type="transmembrane region" description="Helical" evidence="1">
    <location>
        <begin position="162"/>
        <end position="186"/>
    </location>
</feature>
<dbReference type="PANTHER" id="PTHR11360:SF290">
    <property type="entry name" value="MONOCARBOXYLATE MFS PERMEASE"/>
    <property type="match status" value="1"/>
</dbReference>
<accession>A0A382F894</accession>
<evidence type="ECO:0000313" key="3">
    <source>
        <dbReference type="EMBL" id="SVB58321.1"/>
    </source>
</evidence>
<reference evidence="3" key="1">
    <citation type="submission" date="2018-05" db="EMBL/GenBank/DDBJ databases">
        <authorList>
            <person name="Lanie J.A."/>
            <person name="Ng W.-L."/>
            <person name="Kazmierczak K.M."/>
            <person name="Andrzejewski T.M."/>
            <person name="Davidsen T.M."/>
            <person name="Wayne K.J."/>
            <person name="Tettelin H."/>
            <person name="Glass J.I."/>
            <person name="Rusch D."/>
            <person name="Podicherti R."/>
            <person name="Tsui H.-C.T."/>
            <person name="Winkler M.E."/>
        </authorList>
    </citation>
    <scope>NUCLEOTIDE SEQUENCE</scope>
</reference>
<dbReference type="PROSITE" id="PS50850">
    <property type="entry name" value="MFS"/>
    <property type="match status" value="1"/>
</dbReference>
<dbReference type="InterPro" id="IPR050327">
    <property type="entry name" value="Proton-linked_MCT"/>
</dbReference>
<feature type="transmembrane region" description="Helical" evidence="1">
    <location>
        <begin position="322"/>
        <end position="340"/>
    </location>
</feature>
<feature type="transmembrane region" description="Helical" evidence="1">
    <location>
        <begin position="346"/>
        <end position="367"/>
    </location>
</feature>
<feature type="transmembrane region" description="Helical" evidence="1">
    <location>
        <begin position="192"/>
        <end position="211"/>
    </location>
</feature>
<dbReference type="Pfam" id="PF07690">
    <property type="entry name" value="MFS_1"/>
    <property type="match status" value="1"/>
</dbReference>
<name>A0A382F894_9ZZZZ</name>
<gene>
    <name evidence="3" type="ORF">METZ01_LOCUS211175</name>
</gene>
<dbReference type="Gene3D" id="1.20.1250.20">
    <property type="entry name" value="MFS general substrate transporter like domains"/>
    <property type="match status" value="2"/>
</dbReference>
<feature type="domain" description="Major facilitator superfamily (MFS) profile" evidence="2">
    <location>
        <begin position="34"/>
        <end position="435"/>
    </location>
</feature>
<dbReference type="InterPro" id="IPR011701">
    <property type="entry name" value="MFS"/>
</dbReference>
<sequence>PPKSNINPRETFQHPMLDNQRSRVARIFPGIHYAWIIIAIAGFMHMAGGSVRQAFGVLIVPLQQDMGWSPASISLGYALASIVGAVLAPLSGMATDRFGPRKVMIAGIFFFFGGAIITGAASEVWHLWISYGIFLGVAQACFSVPILTAANTWFRTRLGFGVGLLQAAHGLGPAIMAVFLSALIAALTWKTAFWLIGVSGSIAMIGLMLFFRNDPSHVGLRPYGTPSNEKAPKKANPDEARQRAKVFLMSMQKTNAFWQLVVVHFFGCVGHAIVIIYVIPIAVVAGVNVVSAAGILSTLMGVSVLTRFLTPVVADYLGAKRAMATMFVLQGLPVLMLFWTHELWQFYLFAVIFGVGYGGEGSAFPIINRQYFGRGPMGRSFGWQQAGAGTGMAVGAWIGGVFYVMSGSYDITIILSVAMSLTGAAVILTMPTTARLLIPNWEDALSPNLQPGTTRPVGTGG</sequence>
<feature type="transmembrane region" description="Helical" evidence="1">
    <location>
        <begin position="388"/>
        <end position="405"/>
    </location>
</feature>
<feature type="transmembrane region" description="Helical" evidence="1">
    <location>
        <begin position="257"/>
        <end position="283"/>
    </location>
</feature>
<keyword evidence="1" id="KW-0812">Transmembrane</keyword>
<dbReference type="InterPro" id="IPR036259">
    <property type="entry name" value="MFS_trans_sf"/>
</dbReference>
<evidence type="ECO:0000256" key="1">
    <source>
        <dbReference type="SAM" id="Phobius"/>
    </source>
</evidence>
<proteinExistence type="predicted"/>
<dbReference type="AlphaFoldDB" id="A0A382F894"/>
<feature type="transmembrane region" description="Helical" evidence="1">
    <location>
        <begin position="128"/>
        <end position="150"/>
    </location>
</feature>
<feature type="transmembrane region" description="Helical" evidence="1">
    <location>
        <begin position="30"/>
        <end position="48"/>
    </location>
</feature>
<evidence type="ECO:0000259" key="2">
    <source>
        <dbReference type="PROSITE" id="PS50850"/>
    </source>
</evidence>
<dbReference type="GO" id="GO:0022857">
    <property type="term" value="F:transmembrane transporter activity"/>
    <property type="evidence" value="ECO:0007669"/>
    <property type="project" value="InterPro"/>
</dbReference>
<feature type="transmembrane region" description="Helical" evidence="1">
    <location>
        <begin position="289"/>
        <end position="310"/>
    </location>
</feature>
<organism evidence="3">
    <name type="scientific">marine metagenome</name>
    <dbReference type="NCBI Taxonomy" id="408172"/>
    <lineage>
        <taxon>unclassified sequences</taxon>
        <taxon>metagenomes</taxon>
        <taxon>ecological metagenomes</taxon>
    </lineage>
</organism>
<keyword evidence="1" id="KW-0472">Membrane</keyword>